<feature type="domain" description="AB hydrolase-1" evidence="2">
    <location>
        <begin position="73"/>
        <end position="348"/>
    </location>
</feature>
<dbReference type="InterPro" id="IPR006311">
    <property type="entry name" value="TAT_signal"/>
</dbReference>
<keyword evidence="4" id="KW-1185">Reference proteome</keyword>
<comment type="caution">
    <text evidence="3">The sequence shown here is derived from an EMBL/GenBank/DDBJ whole genome shotgun (WGS) entry which is preliminary data.</text>
</comment>
<dbReference type="PANTHER" id="PTHR46438">
    <property type="entry name" value="ALPHA/BETA-HYDROLASES SUPERFAMILY PROTEIN"/>
    <property type="match status" value="1"/>
</dbReference>
<keyword evidence="1" id="KW-0732">Signal</keyword>
<proteinExistence type="predicted"/>
<dbReference type="Proteomes" id="UP001162881">
    <property type="component" value="Unassembled WGS sequence"/>
</dbReference>
<dbReference type="EMBL" id="JALHLF010000105">
    <property type="protein sequence ID" value="MCJ2184475.1"/>
    <property type="molecule type" value="Genomic_DNA"/>
</dbReference>
<reference evidence="3" key="1">
    <citation type="submission" date="2022-03" db="EMBL/GenBank/DDBJ databases">
        <title>Identification of a novel bacterium isolated from mangrove sediments.</title>
        <authorList>
            <person name="Pan X."/>
        </authorList>
    </citation>
    <scope>NUCLEOTIDE SEQUENCE</scope>
    <source>
        <strain evidence="3">B1949</strain>
    </source>
</reference>
<sequence>MAFFPFSAKPRRTALLVAAASLLGMALAPVARAAPVPAPLPTHAQIAAAGYRHKVAQVNTVQLSYWEGPDNGPPLVLLHAQFLDWYAYARVLPELARHFHVYDVDYPGHGETRVPADYPMNAVRIGTDLGDFIKARIGVPVFVTGNSSGGLLATWLAANRPELVRKVVLEDPPLFASQYPAIKQTVAYTSFANSYSAVHEDHSADFLLYWIDRSRPFFRKNAGPGAAWMLIRAVEAFERRNPGQPVELARLAARNPTVFMLIRGLSAYDPRFGAAFYDGSWNKGFDHGAALARIRCPVLLLQANGSINAQGRLDGAMTEAQARAAMAQLQHGTYRRVDASHVVNLDKPELWLGAVEDFLRAP</sequence>
<dbReference type="Gene3D" id="3.40.50.1820">
    <property type="entry name" value="alpha/beta hydrolase"/>
    <property type="match status" value="1"/>
</dbReference>
<accession>A0ABT0BHH4</accession>
<dbReference type="PANTHER" id="PTHR46438:SF2">
    <property type="entry name" value="ALPHA_BETA-HYDROLASES SUPERFAMILY PROTEIN"/>
    <property type="match status" value="1"/>
</dbReference>
<dbReference type="SUPFAM" id="SSF53474">
    <property type="entry name" value="alpha/beta-Hydrolases"/>
    <property type="match status" value="1"/>
</dbReference>
<name>A0ABT0BHH4_9SPHN</name>
<keyword evidence="3" id="KW-0378">Hydrolase</keyword>
<organism evidence="3 4">
    <name type="scientific">Novosphingobium organovorum</name>
    <dbReference type="NCBI Taxonomy" id="2930092"/>
    <lineage>
        <taxon>Bacteria</taxon>
        <taxon>Pseudomonadati</taxon>
        <taxon>Pseudomonadota</taxon>
        <taxon>Alphaproteobacteria</taxon>
        <taxon>Sphingomonadales</taxon>
        <taxon>Sphingomonadaceae</taxon>
        <taxon>Novosphingobium</taxon>
    </lineage>
</organism>
<dbReference type="GO" id="GO:0016787">
    <property type="term" value="F:hydrolase activity"/>
    <property type="evidence" value="ECO:0007669"/>
    <property type="project" value="UniProtKB-KW"/>
</dbReference>
<gene>
    <name evidence="3" type="ORF">MTR62_17515</name>
</gene>
<feature type="chain" id="PRO_5047489435" evidence="1">
    <location>
        <begin position="34"/>
        <end position="362"/>
    </location>
</feature>
<dbReference type="InterPro" id="IPR000073">
    <property type="entry name" value="AB_hydrolase_1"/>
</dbReference>
<dbReference type="PROSITE" id="PS51318">
    <property type="entry name" value="TAT"/>
    <property type="match status" value="1"/>
</dbReference>
<evidence type="ECO:0000256" key="1">
    <source>
        <dbReference type="SAM" id="SignalP"/>
    </source>
</evidence>
<dbReference type="Pfam" id="PF00561">
    <property type="entry name" value="Abhydrolase_1"/>
    <property type="match status" value="1"/>
</dbReference>
<evidence type="ECO:0000259" key="2">
    <source>
        <dbReference type="Pfam" id="PF00561"/>
    </source>
</evidence>
<evidence type="ECO:0000313" key="3">
    <source>
        <dbReference type="EMBL" id="MCJ2184475.1"/>
    </source>
</evidence>
<evidence type="ECO:0000313" key="4">
    <source>
        <dbReference type="Proteomes" id="UP001162881"/>
    </source>
</evidence>
<feature type="signal peptide" evidence="1">
    <location>
        <begin position="1"/>
        <end position="33"/>
    </location>
</feature>
<dbReference type="InterPro" id="IPR029058">
    <property type="entry name" value="AB_hydrolase_fold"/>
</dbReference>
<protein>
    <submittedName>
        <fullName evidence="3">Alpha/beta hydrolase</fullName>
    </submittedName>
</protein>
<dbReference type="RefSeq" id="WP_244023345.1">
    <property type="nucleotide sequence ID" value="NZ_JALHLF010000105.1"/>
</dbReference>